<evidence type="ECO:0000313" key="7">
    <source>
        <dbReference type="EMBL" id="NYD28402.1"/>
    </source>
</evidence>
<feature type="domain" description="Nudix hydrolase" evidence="6">
    <location>
        <begin position="2"/>
        <end position="137"/>
    </location>
</feature>
<dbReference type="SUPFAM" id="SSF55811">
    <property type="entry name" value="Nudix"/>
    <property type="match status" value="1"/>
</dbReference>
<dbReference type="InterPro" id="IPR000086">
    <property type="entry name" value="NUDIX_hydrolase_dom"/>
</dbReference>
<evidence type="ECO:0000256" key="2">
    <source>
        <dbReference type="ARBA" id="ARBA00005582"/>
    </source>
</evidence>
<comment type="cofactor">
    <cofactor evidence="1">
        <name>Mg(2+)</name>
        <dbReference type="ChEBI" id="CHEBI:18420"/>
    </cofactor>
</comment>
<proteinExistence type="inferred from homology"/>
<dbReference type="CDD" id="cd02883">
    <property type="entry name" value="NUDIX_Hydrolase"/>
    <property type="match status" value="1"/>
</dbReference>
<feature type="compositionally biased region" description="Gly residues" evidence="5">
    <location>
        <begin position="143"/>
        <end position="163"/>
    </location>
</feature>
<comment type="caution">
    <text evidence="7">The sequence shown here is derived from an EMBL/GenBank/DDBJ whole genome shotgun (WGS) entry which is preliminary data.</text>
</comment>
<dbReference type="RefSeq" id="WP_185988030.1">
    <property type="nucleotide sequence ID" value="NZ_BAAALZ010000004.1"/>
</dbReference>
<dbReference type="Pfam" id="PF00293">
    <property type="entry name" value="NUDIX"/>
    <property type="match status" value="1"/>
</dbReference>
<keyword evidence="8" id="KW-1185">Reference proteome</keyword>
<dbReference type="PANTHER" id="PTHR43046">
    <property type="entry name" value="GDP-MANNOSE MANNOSYL HYDROLASE"/>
    <property type="match status" value="1"/>
</dbReference>
<dbReference type="Gene3D" id="3.90.79.10">
    <property type="entry name" value="Nucleoside Triphosphate Pyrophosphohydrolase"/>
    <property type="match status" value="1"/>
</dbReference>
<organism evidence="7 8">
    <name type="scientific">Leucobacter aridicollis</name>
    <dbReference type="NCBI Taxonomy" id="283878"/>
    <lineage>
        <taxon>Bacteria</taxon>
        <taxon>Bacillati</taxon>
        <taxon>Actinomycetota</taxon>
        <taxon>Actinomycetes</taxon>
        <taxon>Micrococcales</taxon>
        <taxon>Microbacteriaceae</taxon>
        <taxon>Leucobacter</taxon>
    </lineage>
</organism>
<dbReference type="PROSITE" id="PS00893">
    <property type="entry name" value="NUDIX_BOX"/>
    <property type="match status" value="1"/>
</dbReference>
<accession>A0A852RP34</accession>
<feature type="region of interest" description="Disordered" evidence="5">
    <location>
        <begin position="137"/>
        <end position="209"/>
    </location>
</feature>
<evidence type="ECO:0000256" key="1">
    <source>
        <dbReference type="ARBA" id="ARBA00001946"/>
    </source>
</evidence>
<dbReference type="PANTHER" id="PTHR43046:SF2">
    <property type="entry name" value="8-OXO-DGTP DIPHOSPHATASE-RELATED"/>
    <property type="match status" value="1"/>
</dbReference>
<evidence type="ECO:0000256" key="5">
    <source>
        <dbReference type="SAM" id="MobiDB-lite"/>
    </source>
</evidence>
<dbReference type="InterPro" id="IPR020476">
    <property type="entry name" value="Nudix_hydrolase"/>
</dbReference>
<dbReference type="Proteomes" id="UP000586095">
    <property type="component" value="Unassembled WGS sequence"/>
</dbReference>
<name>A0A852RP34_9MICO</name>
<dbReference type="AlphaFoldDB" id="A0A852RP34"/>
<gene>
    <name evidence="7" type="ORF">BJ960_003205</name>
</gene>
<dbReference type="GO" id="GO:0016787">
    <property type="term" value="F:hydrolase activity"/>
    <property type="evidence" value="ECO:0007669"/>
    <property type="project" value="UniProtKB-KW"/>
</dbReference>
<dbReference type="InterPro" id="IPR015797">
    <property type="entry name" value="NUDIX_hydrolase-like_dom_sf"/>
</dbReference>
<keyword evidence="3 4" id="KW-0378">Hydrolase</keyword>
<reference evidence="7 8" key="1">
    <citation type="submission" date="2020-07" db="EMBL/GenBank/DDBJ databases">
        <title>Sequencing the genomes of 1000 actinobacteria strains.</title>
        <authorList>
            <person name="Klenk H.-P."/>
        </authorList>
    </citation>
    <scope>NUCLEOTIDE SEQUENCE [LARGE SCALE GENOMIC DNA]</scope>
    <source>
        <strain evidence="7 8">DSM 17380</strain>
    </source>
</reference>
<dbReference type="PROSITE" id="PS51462">
    <property type="entry name" value="NUDIX"/>
    <property type="match status" value="1"/>
</dbReference>
<dbReference type="EMBL" id="JACCBD010000001">
    <property type="protein sequence ID" value="NYD28402.1"/>
    <property type="molecule type" value="Genomic_DNA"/>
</dbReference>
<evidence type="ECO:0000259" key="6">
    <source>
        <dbReference type="PROSITE" id="PS51462"/>
    </source>
</evidence>
<comment type="similarity">
    <text evidence="2 4">Belongs to the Nudix hydrolase family.</text>
</comment>
<dbReference type="InterPro" id="IPR020084">
    <property type="entry name" value="NUDIX_hydrolase_CS"/>
</dbReference>
<protein>
    <submittedName>
        <fullName evidence="7">ADP-ribose pyrophosphatase YjhB (NUDIX family)</fullName>
    </submittedName>
</protein>
<feature type="compositionally biased region" description="Low complexity" evidence="5">
    <location>
        <begin position="164"/>
        <end position="203"/>
    </location>
</feature>
<sequence length="209" mass="21860">MDLRVAAYAVIERRGKILLTHWRRGHLHGWTLPGGGIDPGEDPKDAVVREVFEETGLQAKPGRLLGVDSRVMVREEVPEGTDPEMHTIRIVYRATVQDGPLRNEVDGSSDEARWVALKDVNSLKTLSLVQTGLRMAGLSRRGSGQGRGGQNRGGAGKSGGGKSGSAKQGAQKHAGAKSGAAKAAGAPAAGTTKASAARPSAGRSRSRGR</sequence>
<evidence type="ECO:0000256" key="3">
    <source>
        <dbReference type="ARBA" id="ARBA00022801"/>
    </source>
</evidence>
<evidence type="ECO:0000313" key="8">
    <source>
        <dbReference type="Proteomes" id="UP000586095"/>
    </source>
</evidence>
<evidence type="ECO:0000256" key="4">
    <source>
        <dbReference type="RuleBase" id="RU003476"/>
    </source>
</evidence>
<dbReference type="PRINTS" id="PR00502">
    <property type="entry name" value="NUDIXFAMILY"/>
</dbReference>